<comment type="caution">
    <text evidence="1">The sequence shown here is derived from an EMBL/GenBank/DDBJ whole genome shotgun (WGS) entry which is preliminary data.</text>
</comment>
<evidence type="ECO:0000313" key="2">
    <source>
        <dbReference type="Proteomes" id="UP001189429"/>
    </source>
</evidence>
<gene>
    <name evidence="1" type="ORF">PCOR1329_LOCUS53965</name>
</gene>
<sequence>MLTECCVSMPRMLDEGSQFARMMREAGVSAVEQSHEGAPHGFMSITLLAWMVQEHCHSEASSGRCGGGPAGSCAAHVGNMFYKQQVRGISRCSRGERQSIVFARPPQRLAFPGARAMGTRRRLVAAPCAGSHFYVFSI</sequence>
<keyword evidence="2" id="KW-1185">Reference proteome</keyword>
<reference evidence="1" key="1">
    <citation type="submission" date="2023-10" db="EMBL/GenBank/DDBJ databases">
        <authorList>
            <person name="Chen Y."/>
            <person name="Shah S."/>
            <person name="Dougan E. K."/>
            <person name="Thang M."/>
            <person name="Chan C."/>
        </authorList>
    </citation>
    <scope>NUCLEOTIDE SEQUENCE [LARGE SCALE GENOMIC DNA]</scope>
</reference>
<name>A0ABN9V506_9DINO</name>
<dbReference type="EMBL" id="CAUYUJ010016586">
    <property type="protein sequence ID" value="CAK0866891.1"/>
    <property type="molecule type" value="Genomic_DNA"/>
</dbReference>
<organism evidence="1 2">
    <name type="scientific">Prorocentrum cordatum</name>
    <dbReference type="NCBI Taxonomy" id="2364126"/>
    <lineage>
        <taxon>Eukaryota</taxon>
        <taxon>Sar</taxon>
        <taxon>Alveolata</taxon>
        <taxon>Dinophyceae</taxon>
        <taxon>Prorocentrales</taxon>
        <taxon>Prorocentraceae</taxon>
        <taxon>Prorocentrum</taxon>
    </lineage>
</organism>
<accession>A0ABN9V506</accession>
<dbReference type="Proteomes" id="UP001189429">
    <property type="component" value="Unassembled WGS sequence"/>
</dbReference>
<proteinExistence type="predicted"/>
<protein>
    <recommendedName>
        <fullName evidence="3">Alpha/beta hydrolase fold-3 domain-containing protein</fullName>
    </recommendedName>
</protein>
<evidence type="ECO:0000313" key="1">
    <source>
        <dbReference type="EMBL" id="CAK0866891.1"/>
    </source>
</evidence>
<evidence type="ECO:0008006" key="3">
    <source>
        <dbReference type="Google" id="ProtNLM"/>
    </source>
</evidence>